<gene>
    <name evidence="1" type="ORF">DI603_17835</name>
</gene>
<name>A0A2W5F904_9BURK</name>
<comment type="caution">
    <text evidence="1">The sequence shown here is derived from an EMBL/GenBank/DDBJ whole genome shotgun (WGS) entry which is preliminary data.</text>
</comment>
<sequence>MELDIMSAASPGLLLKFRKRDTQFGVTRATVKAMAAQFDLSETEVVHMALSRLAKDELPAYEPDDGPLSASDLKALAKVASASLPKGKVLEKKSLF</sequence>
<dbReference type="EMBL" id="QFOD01000019">
    <property type="protein sequence ID" value="PZP29076.1"/>
    <property type="molecule type" value="Genomic_DNA"/>
</dbReference>
<proteinExistence type="predicted"/>
<dbReference type="Proteomes" id="UP000249633">
    <property type="component" value="Unassembled WGS sequence"/>
</dbReference>
<accession>A0A2W5F904</accession>
<protein>
    <submittedName>
        <fullName evidence="1">Uncharacterized protein</fullName>
    </submittedName>
</protein>
<evidence type="ECO:0000313" key="1">
    <source>
        <dbReference type="EMBL" id="PZP29076.1"/>
    </source>
</evidence>
<evidence type="ECO:0000313" key="2">
    <source>
        <dbReference type="Proteomes" id="UP000249633"/>
    </source>
</evidence>
<dbReference type="AlphaFoldDB" id="A0A2W5F904"/>
<organism evidence="1 2">
    <name type="scientific">Roseateles depolymerans</name>
    <dbReference type="NCBI Taxonomy" id="76731"/>
    <lineage>
        <taxon>Bacteria</taxon>
        <taxon>Pseudomonadati</taxon>
        <taxon>Pseudomonadota</taxon>
        <taxon>Betaproteobacteria</taxon>
        <taxon>Burkholderiales</taxon>
        <taxon>Sphaerotilaceae</taxon>
        <taxon>Roseateles</taxon>
    </lineage>
</organism>
<reference evidence="1 2" key="1">
    <citation type="submission" date="2017-08" db="EMBL/GenBank/DDBJ databases">
        <title>Infants hospitalized years apart are colonized by the same room-sourced microbial strains.</title>
        <authorList>
            <person name="Brooks B."/>
            <person name="Olm M.R."/>
            <person name="Firek B.A."/>
            <person name="Baker R."/>
            <person name="Thomas B.C."/>
            <person name="Morowitz M.J."/>
            <person name="Banfield J.F."/>
        </authorList>
    </citation>
    <scope>NUCLEOTIDE SEQUENCE [LARGE SCALE GENOMIC DNA]</scope>
    <source>
        <strain evidence="1">S2_012_000_R2_81</strain>
    </source>
</reference>